<feature type="transmembrane region" description="Helical" evidence="2">
    <location>
        <begin position="72"/>
        <end position="92"/>
    </location>
</feature>
<dbReference type="OrthoDB" id="10060767at2759"/>
<sequence>MSCLQTFPWIVVFASFIIRAIVYGITYTSGIVYVIVLDNFETGEAATSWITSIITTVMFAAGPASGRLVKVFGWRIITFVGGVIAGTGLLLASFSSDLFFLILSYGFVTGFGCGMAYMVAGVVVPAYFVGHRRQKIAVAIASCGTGVGTFVFSPIIQYLYATYGWKNLFIVLAGIAMQCSSTGLLYRPLPSISLTKSEMSKEEKAADWRFLKNTSFYVIHMGFFLTTFGDSVIYGHFGEFALTLGFTTDKGAYLYSVIGISVMILKLLQGVALDSKVSTSLPIKLAIFFFLLGGLATALLFTSQEYMMLLMYAALFGANTAASGGAIVIGILETYYGHENLELTYGMNLAVTGLGNLLGSPIAGFLFETNKSYSPVLIMVCITKVLSSGCFLFVYKVYTEFHTNYTYDVTFSKKESLGRGQNESISTLEVDEEKVPLIIDKSFKYSEAFSENVDSKNETTV</sequence>
<protein>
    <submittedName>
        <fullName evidence="5">Monocarboxylate transporter 9-like</fullName>
    </submittedName>
</protein>
<name>A0A8B8EEF8_CRAVI</name>
<dbReference type="AlphaFoldDB" id="A0A8B8EEF8"/>
<keyword evidence="2" id="KW-0812">Transmembrane</keyword>
<proteinExistence type="predicted"/>
<dbReference type="GO" id="GO:0016020">
    <property type="term" value="C:membrane"/>
    <property type="evidence" value="ECO:0007669"/>
    <property type="project" value="UniProtKB-SubCell"/>
</dbReference>
<dbReference type="Pfam" id="PF07690">
    <property type="entry name" value="MFS_1"/>
    <property type="match status" value="1"/>
</dbReference>
<feature type="transmembrane region" description="Helical" evidence="2">
    <location>
        <begin position="7"/>
        <end position="26"/>
    </location>
</feature>
<feature type="transmembrane region" description="Helical" evidence="2">
    <location>
        <begin position="309"/>
        <end position="332"/>
    </location>
</feature>
<accession>A0A8B8EEF8</accession>
<dbReference type="InterPro" id="IPR050327">
    <property type="entry name" value="Proton-linked_MCT"/>
</dbReference>
<feature type="transmembrane region" description="Helical" evidence="2">
    <location>
        <begin position="98"/>
        <end position="129"/>
    </location>
</feature>
<evidence type="ECO:0000256" key="2">
    <source>
        <dbReference type="SAM" id="Phobius"/>
    </source>
</evidence>
<dbReference type="RefSeq" id="XP_022338064.1">
    <property type="nucleotide sequence ID" value="XM_022482356.1"/>
</dbReference>
<dbReference type="GO" id="GO:0008028">
    <property type="term" value="F:monocarboxylic acid transmembrane transporter activity"/>
    <property type="evidence" value="ECO:0007669"/>
    <property type="project" value="TreeGrafter"/>
</dbReference>
<reference evidence="5" key="1">
    <citation type="submission" date="2025-08" db="UniProtKB">
        <authorList>
            <consortium name="RefSeq"/>
        </authorList>
    </citation>
    <scope>IDENTIFICATION</scope>
    <source>
        <tissue evidence="5">Whole sample</tissue>
    </source>
</reference>
<evidence type="ECO:0000259" key="3">
    <source>
        <dbReference type="PROSITE" id="PS50850"/>
    </source>
</evidence>
<feature type="transmembrane region" description="Helical" evidence="2">
    <location>
        <begin position="136"/>
        <end position="156"/>
    </location>
</feature>
<dbReference type="PANTHER" id="PTHR11360">
    <property type="entry name" value="MONOCARBOXYLATE TRANSPORTER"/>
    <property type="match status" value="1"/>
</dbReference>
<comment type="subcellular location">
    <subcellularLocation>
        <location evidence="1">Membrane</location>
        <topology evidence="1">Multi-pass membrane protein</topology>
    </subcellularLocation>
</comment>
<feature type="transmembrane region" description="Helical" evidence="2">
    <location>
        <begin position="373"/>
        <end position="395"/>
    </location>
</feature>
<feature type="transmembrane region" description="Helical" evidence="2">
    <location>
        <begin position="210"/>
        <end position="233"/>
    </location>
</feature>
<dbReference type="InterPro" id="IPR036259">
    <property type="entry name" value="MFS_trans_sf"/>
</dbReference>
<dbReference type="PROSITE" id="PS50850">
    <property type="entry name" value="MFS"/>
    <property type="match status" value="1"/>
</dbReference>
<evidence type="ECO:0000313" key="4">
    <source>
        <dbReference type="Proteomes" id="UP000694844"/>
    </source>
</evidence>
<keyword evidence="4" id="KW-1185">Reference proteome</keyword>
<dbReference type="GeneID" id="111133734"/>
<feature type="transmembrane region" description="Helical" evidence="2">
    <location>
        <begin position="253"/>
        <end position="273"/>
    </location>
</feature>
<feature type="transmembrane region" description="Helical" evidence="2">
    <location>
        <begin position="344"/>
        <end position="367"/>
    </location>
</feature>
<dbReference type="KEGG" id="cvn:111133734"/>
<dbReference type="SUPFAM" id="SSF103473">
    <property type="entry name" value="MFS general substrate transporter"/>
    <property type="match status" value="1"/>
</dbReference>
<feature type="transmembrane region" description="Helical" evidence="2">
    <location>
        <begin position="46"/>
        <end position="65"/>
    </location>
</feature>
<feature type="transmembrane region" description="Helical" evidence="2">
    <location>
        <begin position="285"/>
        <end position="303"/>
    </location>
</feature>
<keyword evidence="2" id="KW-0472">Membrane</keyword>
<evidence type="ECO:0000313" key="5">
    <source>
        <dbReference type="RefSeq" id="XP_022338064.1"/>
    </source>
</evidence>
<dbReference type="InterPro" id="IPR020846">
    <property type="entry name" value="MFS_dom"/>
</dbReference>
<dbReference type="Gene3D" id="1.20.1250.20">
    <property type="entry name" value="MFS general substrate transporter like domains"/>
    <property type="match status" value="2"/>
</dbReference>
<dbReference type="Proteomes" id="UP000694844">
    <property type="component" value="Chromosome 5"/>
</dbReference>
<organism evidence="4 5">
    <name type="scientific">Crassostrea virginica</name>
    <name type="common">Eastern oyster</name>
    <dbReference type="NCBI Taxonomy" id="6565"/>
    <lineage>
        <taxon>Eukaryota</taxon>
        <taxon>Metazoa</taxon>
        <taxon>Spiralia</taxon>
        <taxon>Lophotrochozoa</taxon>
        <taxon>Mollusca</taxon>
        <taxon>Bivalvia</taxon>
        <taxon>Autobranchia</taxon>
        <taxon>Pteriomorphia</taxon>
        <taxon>Ostreida</taxon>
        <taxon>Ostreoidea</taxon>
        <taxon>Ostreidae</taxon>
        <taxon>Crassostrea</taxon>
    </lineage>
</organism>
<evidence type="ECO:0000256" key="1">
    <source>
        <dbReference type="ARBA" id="ARBA00004141"/>
    </source>
</evidence>
<dbReference type="PANTHER" id="PTHR11360:SF284">
    <property type="entry name" value="EG:103B4.3 PROTEIN-RELATED"/>
    <property type="match status" value="1"/>
</dbReference>
<dbReference type="InterPro" id="IPR011701">
    <property type="entry name" value="MFS"/>
</dbReference>
<gene>
    <name evidence="5" type="primary">LOC111133734</name>
</gene>
<keyword evidence="2" id="KW-1133">Transmembrane helix</keyword>
<feature type="domain" description="Major facilitator superfamily (MFS) profile" evidence="3">
    <location>
        <begin position="8"/>
        <end position="399"/>
    </location>
</feature>